<organism evidence="4 5">
    <name type="scientific">Bradyrhizobium australiense</name>
    <dbReference type="NCBI Taxonomy" id="2721161"/>
    <lineage>
        <taxon>Bacteria</taxon>
        <taxon>Pseudomonadati</taxon>
        <taxon>Pseudomonadota</taxon>
        <taxon>Alphaproteobacteria</taxon>
        <taxon>Hyphomicrobiales</taxon>
        <taxon>Nitrobacteraceae</taxon>
        <taxon>Bradyrhizobium</taxon>
    </lineage>
</organism>
<comment type="pathway">
    <text evidence="1">Bacterial outer membrane biogenesis; LPS O-antigen biosynthesis.</text>
</comment>
<comment type="caution">
    <text evidence="4">The sequence shown here is derived from an EMBL/GenBank/DDBJ whole genome shotgun (WGS) entry which is preliminary data.</text>
</comment>
<protein>
    <submittedName>
        <fullName evidence="4">NAD-dependent epimerase/dehydratase family protein</fullName>
    </submittedName>
</protein>
<dbReference type="InterPro" id="IPR036291">
    <property type="entry name" value="NAD(P)-bd_dom_sf"/>
</dbReference>
<dbReference type="SUPFAM" id="SSF51735">
    <property type="entry name" value="NAD(P)-binding Rossmann-fold domains"/>
    <property type="match status" value="1"/>
</dbReference>
<evidence type="ECO:0000313" key="5">
    <source>
        <dbReference type="Proteomes" id="UP000544122"/>
    </source>
</evidence>
<dbReference type="RefSeq" id="WP_171581421.1">
    <property type="nucleotide sequence ID" value="NZ_JAAVLX010000007.1"/>
</dbReference>
<proteinExistence type="inferred from homology"/>
<name>A0A7Y4GUK3_9BRAD</name>
<evidence type="ECO:0000256" key="1">
    <source>
        <dbReference type="ARBA" id="ARBA00005125"/>
    </source>
</evidence>
<dbReference type="InterPro" id="IPR001509">
    <property type="entry name" value="Epimerase_deHydtase"/>
</dbReference>
<dbReference type="AlphaFoldDB" id="A0A7Y4GUK3"/>
<comment type="similarity">
    <text evidence="2">Belongs to the NAD(P)-dependent epimerase/dehydratase family.</text>
</comment>
<evidence type="ECO:0000256" key="2">
    <source>
        <dbReference type="ARBA" id="ARBA00007637"/>
    </source>
</evidence>
<accession>A0A7Y4GUK3</accession>
<sequence>MTFASPNIKNTSERILVTGGCGFLGCNIAAGLAARGRSVVAMDNLSRRGSEENAEWLRQRYGNRVSIEIADTRDTNAVNALASASTAVMHLAAQVAVTTSLEDPISDFEINGRGTLNVLEAIRRHNPRAPVIFASTNKVYGKLLDPSEVRRVDGRYVPDEARFAHGVAEDTLLDLYSPYGCSKGVADQYVRDYARVFALRSVVLRMSCVYGPHQFGNEDQGWIAHFLLQAIRRRPITIYGDGHQVRDALFVDDAVNAWIAALDNINGISGRIFNLGGGPSNAISLRDVLGLITELRDDRPDVRYAAWRPGDQPWYVSDIRAVSQAVEWEPQVSVPQGLHLIERWLDSQVSASGASTSELLEARI</sequence>
<dbReference type="Pfam" id="PF01370">
    <property type="entry name" value="Epimerase"/>
    <property type="match status" value="1"/>
</dbReference>
<dbReference type="EMBL" id="JAAVLX010000007">
    <property type="protein sequence ID" value="NOJ42171.1"/>
    <property type="molecule type" value="Genomic_DNA"/>
</dbReference>
<keyword evidence="5" id="KW-1185">Reference proteome</keyword>
<evidence type="ECO:0000313" key="4">
    <source>
        <dbReference type="EMBL" id="NOJ42171.1"/>
    </source>
</evidence>
<evidence type="ECO:0000259" key="3">
    <source>
        <dbReference type="Pfam" id="PF01370"/>
    </source>
</evidence>
<dbReference type="PANTHER" id="PTHR43000">
    <property type="entry name" value="DTDP-D-GLUCOSE 4,6-DEHYDRATASE-RELATED"/>
    <property type="match status" value="1"/>
</dbReference>
<reference evidence="4 5" key="1">
    <citation type="submission" date="2020-03" db="EMBL/GenBank/DDBJ databases">
        <title>Bradyrhizobium diversity isolated from nodules of Indigofera sp.</title>
        <authorList>
            <person name="Klepa M."/>
            <person name="Helene L."/>
            <person name="Hungria M."/>
        </authorList>
    </citation>
    <scope>NUCLEOTIDE SEQUENCE [LARGE SCALE GENOMIC DNA]</scope>
    <source>
        <strain evidence="4 5">WSM 1791</strain>
    </source>
</reference>
<dbReference type="Gene3D" id="3.40.50.720">
    <property type="entry name" value="NAD(P)-binding Rossmann-like Domain"/>
    <property type="match status" value="1"/>
</dbReference>
<dbReference type="Proteomes" id="UP000544122">
    <property type="component" value="Unassembled WGS sequence"/>
</dbReference>
<gene>
    <name evidence="4" type="ORF">HCN58_21690</name>
</gene>
<feature type="domain" description="NAD-dependent epimerase/dehydratase" evidence="3">
    <location>
        <begin position="15"/>
        <end position="276"/>
    </location>
</feature>